<evidence type="ECO:0000313" key="2">
    <source>
        <dbReference type="EMBL" id="SVE13084.1"/>
    </source>
</evidence>
<dbReference type="GO" id="GO:0004252">
    <property type="term" value="F:serine-type endopeptidase activity"/>
    <property type="evidence" value="ECO:0007669"/>
    <property type="project" value="InterPro"/>
</dbReference>
<reference evidence="2" key="1">
    <citation type="submission" date="2018-05" db="EMBL/GenBank/DDBJ databases">
        <authorList>
            <person name="Lanie J.A."/>
            <person name="Ng W.-L."/>
            <person name="Kazmierczak K.M."/>
            <person name="Andrzejewski T.M."/>
            <person name="Davidsen T.M."/>
            <person name="Wayne K.J."/>
            <person name="Tettelin H."/>
            <person name="Glass J.I."/>
            <person name="Rusch D."/>
            <person name="Podicherti R."/>
            <person name="Tsui H.-C.T."/>
            <person name="Winkler M.E."/>
        </authorList>
    </citation>
    <scope>NUCLEOTIDE SEQUENCE</scope>
</reference>
<dbReference type="EMBL" id="UINC01196183">
    <property type="protein sequence ID" value="SVE13084.1"/>
    <property type="molecule type" value="Genomic_DNA"/>
</dbReference>
<dbReference type="SUPFAM" id="SSF52743">
    <property type="entry name" value="Subtilisin-like"/>
    <property type="match status" value="1"/>
</dbReference>
<dbReference type="GO" id="GO:0006508">
    <property type="term" value="P:proteolysis"/>
    <property type="evidence" value="ECO:0007669"/>
    <property type="project" value="InterPro"/>
</dbReference>
<gene>
    <name evidence="2" type="ORF">METZ01_LOCUS465938</name>
</gene>
<dbReference type="AlphaFoldDB" id="A0A383AZL9"/>
<organism evidence="2">
    <name type="scientific">marine metagenome</name>
    <dbReference type="NCBI Taxonomy" id="408172"/>
    <lineage>
        <taxon>unclassified sequences</taxon>
        <taxon>metagenomes</taxon>
        <taxon>ecological metagenomes</taxon>
    </lineage>
</organism>
<sequence>MYSEFTGSSLSSASTSDFNRLGNPCGKAKEWCLVVDDRQIRAAGYVNGSGTSVYSTLGGSSMGAPEVSGMVALLGQAFPNHTPEQLTDRLLASANNSWFTSSGNTTFTTHGASVKHGYNDTWGHGVPDMYAALSPITTNSNPFSFGSGGGSSGSGGGSSGGGSVPFSKLIKHAVSSTSFSTSSSLGDAIYSGLENKTVYAYDALNGGFKLNISDFINYKNLEEQNIEISLEEELNYLRIFNDKTDN</sequence>
<dbReference type="InterPro" id="IPR036852">
    <property type="entry name" value="Peptidase_S8/S53_dom_sf"/>
</dbReference>
<dbReference type="InterPro" id="IPR000209">
    <property type="entry name" value="Peptidase_S8/S53_dom"/>
</dbReference>
<evidence type="ECO:0000259" key="1">
    <source>
        <dbReference type="Pfam" id="PF00082"/>
    </source>
</evidence>
<name>A0A383AZL9_9ZZZZ</name>
<feature type="domain" description="Peptidase S8/S53" evidence="1">
    <location>
        <begin position="11"/>
        <end position="100"/>
    </location>
</feature>
<dbReference type="PROSITE" id="PS51892">
    <property type="entry name" value="SUBTILASE"/>
    <property type="match status" value="1"/>
</dbReference>
<accession>A0A383AZL9</accession>
<protein>
    <recommendedName>
        <fullName evidence="1">Peptidase S8/S53 domain-containing protein</fullName>
    </recommendedName>
</protein>
<feature type="non-terminal residue" evidence="2">
    <location>
        <position position="246"/>
    </location>
</feature>
<proteinExistence type="predicted"/>
<dbReference type="Pfam" id="PF00082">
    <property type="entry name" value="Peptidase_S8"/>
    <property type="match status" value="1"/>
</dbReference>
<dbReference type="Gene3D" id="3.40.50.200">
    <property type="entry name" value="Peptidase S8/S53 domain"/>
    <property type="match status" value="1"/>
</dbReference>